<evidence type="ECO:0000256" key="1">
    <source>
        <dbReference type="SAM" id="Phobius"/>
    </source>
</evidence>
<keyword evidence="1" id="KW-1133">Transmembrane helix</keyword>
<name>A0A9D4XU57_PEA</name>
<organism evidence="2 3">
    <name type="scientific">Pisum sativum</name>
    <name type="common">Garden pea</name>
    <name type="synonym">Lathyrus oleraceus</name>
    <dbReference type="NCBI Taxonomy" id="3888"/>
    <lineage>
        <taxon>Eukaryota</taxon>
        <taxon>Viridiplantae</taxon>
        <taxon>Streptophyta</taxon>
        <taxon>Embryophyta</taxon>
        <taxon>Tracheophyta</taxon>
        <taxon>Spermatophyta</taxon>
        <taxon>Magnoliopsida</taxon>
        <taxon>eudicotyledons</taxon>
        <taxon>Gunneridae</taxon>
        <taxon>Pentapetalae</taxon>
        <taxon>rosids</taxon>
        <taxon>fabids</taxon>
        <taxon>Fabales</taxon>
        <taxon>Fabaceae</taxon>
        <taxon>Papilionoideae</taxon>
        <taxon>50 kb inversion clade</taxon>
        <taxon>NPAAA clade</taxon>
        <taxon>Hologalegina</taxon>
        <taxon>IRL clade</taxon>
        <taxon>Fabeae</taxon>
        <taxon>Lathyrus</taxon>
    </lineage>
</organism>
<gene>
    <name evidence="2" type="ORF">KIW84_032144</name>
</gene>
<dbReference type="AlphaFoldDB" id="A0A9D4XU57"/>
<dbReference type="Gramene" id="Psat03G0214400-T1">
    <property type="protein sequence ID" value="KAI5426597.1"/>
    <property type="gene ID" value="KIW84_032144"/>
</dbReference>
<keyword evidence="1" id="KW-0472">Membrane</keyword>
<keyword evidence="1" id="KW-0812">Transmembrane</keyword>
<evidence type="ECO:0000313" key="2">
    <source>
        <dbReference type="EMBL" id="KAI5426597.1"/>
    </source>
</evidence>
<feature type="transmembrane region" description="Helical" evidence="1">
    <location>
        <begin position="47"/>
        <end position="68"/>
    </location>
</feature>
<dbReference type="Proteomes" id="UP001058974">
    <property type="component" value="Chromosome 3"/>
</dbReference>
<comment type="caution">
    <text evidence="2">The sequence shown here is derived from an EMBL/GenBank/DDBJ whole genome shotgun (WGS) entry which is preliminary data.</text>
</comment>
<dbReference type="EMBL" id="JAMSHJ010000003">
    <property type="protein sequence ID" value="KAI5426597.1"/>
    <property type="molecule type" value="Genomic_DNA"/>
</dbReference>
<proteinExistence type="predicted"/>
<dbReference type="InterPro" id="IPR003832">
    <property type="entry name" value="DUF212"/>
</dbReference>
<sequence>MCDAVAVRRDVGYQALVINTLLDALFKGPPVADEKLEEDVGDTASQVLAGALLGSAVAILCSLGFMLLR</sequence>
<accession>A0A9D4XU57</accession>
<dbReference type="PANTHER" id="PTHR31446">
    <property type="entry name" value="ACID PHOSPHATASE/VANADIUM-DEPENDENT HALOPEROXIDASE-RELATED PROTEIN"/>
    <property type="match status" value="1"/>
</dbReference>
<dbReference type="PANTHER" id="PTHR31446:SF29">
    <property type="entry name" value="ACID PHOSPHATASE_VANADIUM-DEPENDENT HALOPEROXIDASE-RELATED PROTEIN"/>
    <property type="match status" value="1"/>
</dbReference>
<dbReference type="Pfam" id="PF02681">
    <property type="entry name" value="DUF212"/>
    <property type="match status" value="1"/>
</dbReference>
<evidence type="ECO:0000313" key="3">
    <source>
        <dbReference type="Proteomes" id="UP001058974"/>
    </source>
</evidence>
<keyword evidence="3" id="KW-1185">Reference proteome</keyword>
<reference evidence="2 3" key="1">
    <citation type="journal article" date="2022" name="Nat. Genet.">
        <title>Improved pea reference genome and pan-genome highlight genomic features and evolutionary characteristics.</title>
        <authorList>
            <person name="Yang T."/>
            <person name="Liu R."/>
            <person name="Luo Y."/>
            <person name="Hu S."/>
            <person name="Wang D."/>
            <person name="Wang C."/>
            <person name="Pandey M.K."/>
            <person name="Ge S."/>
            <person name="Xu Q."/>
            <person name="Li N."/>
            <person name="Li G."/>
            <person name="Huang Y."/>
            <person name="Saxena R.K."/>
            <person name="Ji Y."/>
            <person name="Li M."/>
            <person name="Yan X."/>
            <person name="He Y."/>
            <person name="Liu Y."/>
            <person name="Wang X."/>
            <person name="Xiang C."/>
            <person name="Varshney R.K."/>
            <person name="Ding H."/>
            <person name="Gao S."/>
            <person name="Zong X."/>
        </authorList>
    </citation>
    <scope>NUCLEOTIDE SEQUENCE [LARGE SCALE GENOMIC DNA]</scope>
    <source>
        <strain evidence="2 3">cv. Zhongwan 6</strain>
    </source>
</reference>
<protein>
    <submittedName>
        <fullName evidence="2">Uncharacterized protein</fullName>
    </submittedName>
</protein>